<evidence type="ECO:0000313" key="3">
    <source>
        <dbReference type="Proteomes" id="UP000176609"/>
    </source>
</evidence>
<gene>
    <name evidence="2" type="ORF">A2960_04530</name>
</gene>
<proteinExistence type="predicted"/>
<name>A0A1F6ANE8_9BACT</name>
<reference evidence="2 3" key="1">
    <citation type="journal article" date="2016" name="Nat. Commun.">
        <title>Thousands of microbial genomes shed light on interconnected biogeochemical processes in an aquifer system.</title>
        <authorList>
            <person name="Anantharaman K."/>
            <person name="Brown C.T."/>
            <person name="Hug L.A."/>
            <person name="Sharon I."/>
            <person name="Castelle C.J."/>
            <person name="Probst A.J."/>
            <person name="Thomas B.C."/>
            <person name="Singh A."/>
            <person name="Wilkins M.J."/>
            <person name="Karaoz U."/>
            <person name="Brodie E.L."/>
            <person name="Williams K.H."/>
            <person name="Hubbard S.S."/>
            <person name="Banfield J.F."/>
        </authorList>
    </citation>
    <scope>NUCLEOTIDE SEQUENCE [LARGE SCALE GENOMIC DNA]</scope>
</reference>
<protein>
    <recommendedName>
        <fullName evidence="1">DUF5615 domain-containing protein</fullName>
    </recommendedName>
</protein>
<dbReference type="InterPro" id="IPR041049">
    <property type="entry name" value="DUF5615"/>
</dbReference>
<dbReference type="Proteomes" id="UP000176609">
    <property type="component" value="Unassembled WGS sequence"/>
</dbReference>
<evidence type="ECO:0000259" key="1">
    <source>
        <dbReference type="Pfam" id="PF18480"/>
    </source>
</evidence>
<dbReference type="EMBL" id="MFJR01000012">
    <property type="protein sequence ID" value="OGG26214.1"/>
    <property type="molecule type" value="Genomic_DNA"/>
</dbReference>
<sequence length="118" mass="13884">MRKQKPPKRKKFRFLLDSAFASSSSFPELYKKSNLAHVVFDYHLSEQAEDKDIYGLAIQENRFVITINFKDFRRLVKKNKPGIIGIESQLTNKEIDQKVTLFIRDKDPKDYFGKAKKI</sequence>
<feature type="domain" description="DUF5615" evidence="1">
    <location>
        <begin position="13"/>
        <end position="99"/>
    </location>
</feature>
<evidence type="ECO:0000313" key="2">
    <source>
        <dbReference type="EMBL" id="OGG26214.1"/>
    </source>
</evidence>
<comment type="caution">
    <text evidence="2">The sequence shown here is derived from an EMBL/GenBank/DDBJ whole genome shotgun (WGS) entry which is preliminary data.</text>
</comment>
<accession>A0A1F6ANE8</accession>
<dbReference type="Pfam" id="PF18480">
    <property type="entry name" value="DUF5615"/>
    <property type="match status" value="1"/>
</dbReference>
<dbReference type="AlphaFoldDB" id="A0A1F6ANE8"/>
<organism evidence="2 3">
    <name type="scientific">Candidatus Gottesmanbacteria bacterium RIFCSPLOWO2_01_FULL_39_12b</name>
    <dbReference type="NCBI Taxonomy" id="1798388"/>
    <lineage>
        <taxon>Bacteria</taxon>
        <taxon>Candidatus Gottesmaniibacteriota</taxon>
    </lineage>
</organism>